<evidence type="ECO:0000313" key="1">
    <source>
        <dbReference type="EMBL" id="EHQ64204.1"/>
    </source>
</evidence>
<dbReference type="STRING" id="1131935.PDENDC454_01345"/>
<accession>H3S9T6</accession>
<sequence>MSIRKNVLIYPWGNSESFEVYRALYKSVHVKIFRDENLSIEKFDIASSKKPEKMKYIKRWKSYLKDNKIDYIYCSDDYSKLFFKKNEDIFGGILINSEPTILFTDKIEYTGSVTIDCFSNEEKHVIFKGAFRNDNGKIRPIPISDNMEKILKTMIDKYGYIGYWNIQLSCNNDLLSINSKWSKGISLWVGLGVNLPLLSLYQKSGNPIYINDQKFTIEGVSFLEYKINVELSYKQIYIDLDDTLVISNKVNLQAITYIYQCINNGIKVHLISKHRGDIYKYLEKFKLINLFSSIIWLKDDEEKYRYIDPQDSIFIDDAFKERLEVQKKLGIPTFEVCAIEHLIHG</sequence>
<dbReference type="RefSeq" id="WP_006674777.1">
    <property type="nucleotide sequence ID" value="NZ_AHKH01000002.1"/>
</dbReference>
<dbReference type="Proteomes" id="UP000003900">
    <property type="component" value="Unassembled WGS sequence"/>
</dbReference>
<dbReference type="CDD" id="cd01427">
    <property type="entry name" value="HAD_like"/>
    <property type="match status" value="1"/>
</dbReference>
<dbReference type="EMBL" id="AHKH01000002">
    <property type="protein sequence ID" value="EHQ64204.1"/>
    <property type="molecule type" value="Genomic_DNA"/>
</dbReference>
<evidence type="ECO:0000313" key="2">
    <source>
        <dbReference type="Proteomes" id="UP000003900"/>
    </source>
</evidence>
<dbReference type="InterPro" id="IPR036412">
    <property type="entry name" value="HAD-like_sf"/>
</dbReference>
<keyword evidence="2" id="KW-1185">Reference proteome</keyword>
<dbReference type="OrthoDB" id="9803907at2"/>
<organism evidence="1 2">
    <name type="scientific">Paenibacillus dendritiformis C454</name>
    <dbReference type="NCBI Taxonomy" id="1131935"/>
    <lineage>
        <taxon>Bacteria</taxon>
        <taxon>Bacillati</taxon>
        <taxon>Bacillota</taxon>
        <taxon>Bacilli</taxon>
        <taxon>Bacillales</taxon>
        <taxon>Paenibacillaceae</taxon>
        <taxon>Paenibacillus</taxon>
    </lineage>
</organism>
<reference evidence="1 2" key="1">
    <citation type="journal article" date="2012" name="J. Bacteriol.">
        <title>Genome Sequence of the Pattern-Forming Social Bacterium Paenibacillus dendritiformis C454 Chiral Morphotype.</title>
        <authorList>
            <person name="Sirota-Madi A."/>
            <person name="Olender T."/>
            <person name="Helman Y."/>
            <person name="Brainis I."/>
            <person name="Finkelshtein A."/>
            <person name="Roth D."/>
            <person name="Hagai E."/>
            <person name="Leshkowitz D."/>
            <person name="Brodsky L."/>
            <person name="Galatenko V."/>
            <person name="Nikolaev V."/>
            <person name="Gutnick D.L."/>
            <person name="Lancet D."/>
            <person name="Ben-Jacob E."/>
        </authorList>
    </citation>
    <scope>NUCLEOTIDE SEQUENCE [LARGE SCALE GENOMIC DNA]</scope>
    <source>
        <strain evidence="1 2">C454</strain>
    </source>
</reference>
<proteinExistence type="predicted"/>
<protein>
    <submittedName>
        <fullName evidence="1">Putative carbamoylphosphate synthase large subunit short form</fullName>
    </submittedName>
</protein>
<gene>
    <name evidence="1" type="ORF">PDENDC454_01345</name>
</gene>
<dbReference type="PATRIC" id="fig|1131935.3.peg.255"/>
<comment type="caution">
    <text evidence="1">The sequence shown here is derived from an EMBL/GenBank/DDBJ whole genome shotgun (WGS) entry which is preliminary data.</text>
</comment>
<name>H3S9T6_9BACL</name>
<dbReference type="AlphaFoldDB" id="H3S9T6"/>
<dbReference type="SUPFAM" id="SSF56784">
    <property type="entry name" value="HAD-like"/>
    <property type="match status" value="1"/>
</dbReference>